<gene>
    <name evidence="20" type="ordered locus">SE_1256</name>
</gene>
<dbReference type="GO" id="GO:0016301">
    <property type="term" value="F:kinase activity"/>
    <property type="evidence" value="ECO:0007669"/>
    <property type="project" value="UniProtKB-KW"/>
</dbReference>
<evidence type="ECO:0000256" key="11">
    <source>
        <dbReference type="ARBA" id="ARBA00023098"/>
    </source>
</evidence>
<sequence>MKRFKYAYEGFCAILKKDQNFLLHILAAIIIIILGFVLNIDRIDWILIIVAIGLVLSFEAINTSIEFVVDLITTDYHEYAKYAKDIAAFSVVIVSIVSICIGLIVFLPYILDIFKGGM</sequence>
<keyword evidence="13" id="KW-0594">Phospholipid biosynthesis</keyword>
<evidence type="ECO:0000256" key="1">
    <source>
        <dbReference type="ARBA" id="ARBA00004651"/>
    </source>
</evidence>
<dbReference type="OrthoDB" id="9789934at2"/>
<feature type="transmembrane region" description="Helical" evidence="19">
    <location>
        <begin position="21"/>
        <end position="40"/>
    </location>
</feature>
<dbReference type="HOGENOM" id="CLU_112343_2_2_9"/>
<evidence type="ECO:0000313" key="21">
    <source>
        <dbReference type="Proteomes" id="UP000001411"/>
    </source>
</evidence>
<feature type="binding site" evidence="17">
    <location>
        <position position="66"/>
    </location>
    <ligand>
        <name>ATP</name>
        <dbReference type="ChEBI" id="CHEBI:30616"/>
    </ligand>
</feature>
<protein>
    <submittedName>
        <fullName evidence="20">Diacylglycerol kinase</fullName>
    </submittedName>
</protein>
<dbReference type="RefSeq" id="WP_002440082.1">
    <property type="nucleotide sequence ID" value="NC_004461.1"/>
</dbReference>
<dbReference type="eggNOG" id="COG0818">
    <property type="taxonomic scope" value="Bacteria"/>
</dbReference>
<dbReference type="PATRIC" id="fig|176280.10.peg.1224"/>
<feature type="binding site" evidence="18">
    <location>
        <position position="66"/>
    </location>
    <ligand>
        <name>a divalent metal cation</name>
        <dbReference type="ChEBI" id="CHEBI:60240"/>
    </ligand>
</feature>
<evidence type="ECO:0000256" key="17">
    <source>
        <dbReference type="PIRSR" id="PIRSR600829-3"/>
    </source>
</evidence>
<dbReference type="EMBL" id="AE015929">
    <property type="protein sequence ID" value="AAO04855.1"/>
    <property type="molecule type" value="Genomic_DNA"/>
</dbReference>
<evidence type="ECO:0000256" key="14">
    <source>
        <dbReference type="ARBA" id="ARBA00023264"/>
    </source>
</evidence>
<evidence type="ECO:0000256" key="15">
    <source>
        <dbReference type="PIRSR" id="PIRSR600829-1"/>
    </source>
</evidence>
<evidence type="ECO:0000256" key="2">
    <source>
        <dbReference type="ARBA" id="ARBA00005967"/>
    </source>
</evidence>
<dbReference type="InterPro" id="IPR036945">
    <property type="entry name" value="DAGK_sf"/>
</dbReference>
<feature type="transmembrane region" description="Helical" evidence="19">
    <location>
        <begin position="46"/>
        <end position="65"/>
    </location>
</feature>
<evidence type="ECO:0000256" key="19">
    <source>
        <dbReference type="SAM" id="Phobius"/>
    </source>
</evidence>
<keyword evidence="18" id="KW-0460">Magnesium</keyword>
<evidence type="ECO:0000256" key="12">
    <source>
        <dbReference type="ARBA" id="ARBA00023136"/>
    </source>
</evidence>
<dbReference type="GO" id="GO:0005524">
    <property type="term" value="F:ATP binding"/>
    <property type="evidence" value="ECO:0007669"/>
    <property type="project" value="UniProtKB-KW"/>
</dbReference>
<dbReference type="PANTHER" id="PTHR34299:SF1">
    <property type="entry name" value="DIACYLGLYCEROL KINASE"/>
    <property type="match status" value="1"/>
</dbReference>
<keyword evidence="12 19" id="KW-0472">Membrane</keyword>
<keyword evidence="14" id="KW-1208">Phospholipid metabolism</keyword>
<comment type="cofactor">
    <cofactor evidence="18">
        <name>Mg(2+)</name>
        <dbReference type="ChEBI" id="CHEBI:18420"/>
    </cofactor>
    <text evidence="18">Mn(2+), Zn(2+), Cd(2+) and Co(2+) support activity to lesser extents.</text>
</comment>
<keyword evidence="10 19" id="KW-1133">Transmembrane helix</keyword>
<evidence type="ECO:0000256" key="5">
    <source>
        <dbReference type="ARBA" id="ARBA00022679"/>
    </source>
</evidence>
<accession>A0A0H2VI07</accession>
<evidence type="ECO:0000256" key="9">
    <source>
        <dbReference type="ARBA" id="ARBA00022840"/>
    </source>
</evidence>
<keyword evidence="18" id="KW-0479">Metal-binding</keyword>
<feature type="active site" description="Proton acceptor" evidence="15">
    <location>
        <position position="59"/>
    </location>
</feature>
<keyword evidence="8 20" id="KW-0418">Kinase</keyword>
<keyword evidence="7 17" id="KW-0547">Nucleotide-binding</keyword>
<dbReference type="Pfam" id="PF01219">
    <property type="entry name" value="DAGK_prokar"/>
    <property type="match status" value="1"/>
</dbReference>
<feature type="binding site" evidence="17">
    <location>
        <position position="6"/>
    </location>
    <ligand>
        <name>ATP</name>
        <dbReference type="ChEBI" id="CHEBI:30616"/>
    </ligand>
</feature>
<dbReference type="Gene3D" id="1.10.287.3610">
    <property type="match status" value="1"/>
</dbReference>
<dbReference type="PROSITE" id="PS01069">
    <property type="entry name" value="DAGK_PROKAR"/>
    <property type="match status" value="1"/>
</dbReference>
<organism evidence="20 21">
    <name type="scientific">Staphylococcus epidermidis (strain ATCC 12228 / FDA PCI 1200)</name>
    <dbReference type="NCBI Taxonomy" id="176280"/>
    <lineage>
        <taxon>Bacteria</taxon>
        <taxon>Bacillati</taxon>
        <taxon>Bacillota</taxon>
        <taxon>Bacilli</taxon>
        <taxon>Bacillales</taxon>
        <taxon>Staphylococcaceae</taxon>
        <taxon>Staphylococcus</taxon>
    </lineage>
</organism>
<reference evidence="20 21" key="1">
    <citation type="journal article" date="2003" name="Mol. Microbiol.">
        <title>Genome-based analysis of virulence genes in a non-biofilm-forming Staphylococcus epidermidis strain (ATCC 12228).</title>
        <authorList>
            <person name="Zhang Y.Q."/>
            <person name="Ren S.X."/>
            <person name="Li H.L."/>
            <person name="Wang Y.X."/>
            <person name="Fu G."/>
            <person name="Yang J."/>
            <person name="Qin Z.Q."/>
            <person name="Miao Y.G."/>
            <person name="Wang W.Y."/>
            <person name="Chen R.S."/>
            <person name="Shen Y."/>
            <person name="Chen Z."/>
            <person name="Yuan Z.H."/>
            <person name="Zhao G.P."/>
            <person name="Qu D."/>
            <person name="Danchin A."/>
            <person name="Wen Y.M."/>
        </authorList>
    </citation>
    <scope>NUCLEOTIDE SEQUENCE [LARGE SCALE GENOMIC DNA]</scope>
    <source>
        <strain evidence="21">ATCC 12228 / FDA PCI 1200</strain>
    </source>
</reference>
<keyword evidence="9 17" id="KW-0067">ATP-binding</keyword>
<name>A0A0H2VI07_STAES</name>
<feature type="binding site" evidence="17">
    <location>
        <begin position="84"/>
        <end position="85"/>
    </location>
    <ligand>
        <name>ATP</name>
        <dbReference type="ChEBI" id="CHEBI:30616"/>
    </ligand>
</feature>
<evidence type="ECO:0000256" key="4">
    <source>
        <dbReference type="ARBA" id="ARBA00022516"/>
    </source>
</evidence>
<evidence type="ECO:0000256" key="10">
    <source>
        <dbReference type="ARBA" id="ARBA00022989"/>
    </source>
</evidence>
<dbReference type="InterPro" id="IPR033717">
    <property type="entry name" value="UDPK"/>
</dbReference>
<proteinExistence type="inferred from homology"/>
<keyword evidence="11" id="KW-0443">Lipid metabolism</keyword>
<keyword evidence="4" id="KW-0444">Lipid biosynthesis</keyword>
<dbReference type="KEGG" id="sep:SE_1256"/>
<feature type="binding site" evidence="16">
    <location>
        <position position="59"/>
    </location>
    <ligand>
        <name>substrate</name>
    </ligand>
</feature>
<dbReference type="GO" id="GO:0005886">
    <property type="term" value="C:plasma membrane"/>
    <property type="evidence" value="ECO:0007669"/>
    <property type="project" value="UniProtKB-SubCell"/>
</dbReference>
<evidence type="ECO:0000256" key="7">
    <source>
        <dbReference type="ARBA" id="ARBA00022741"/>
    </source>
</evidence>
<evidence type="ECO:0000256" key="3">
    <source>
        <dbReference type="ARBA" id="ARBA00022475"/>
    </source>
</evidence>
<dbReference type="CDD" id="cd14265">
    <property type="entry name" value="UDPK_IM_like"/>
    <property type="match status" value="1"/>
</dbReference>
<evidence type="ECO:0000313" key="20">
    <source>
        <dbReference type="EMBL" id="AAO04855.1"/>
    </source>
</evidence>
<dbReference type="InterPro" id="IPR000829">
    <property type="entry name" value="DAGK"/>
</dbReference>
<keyword evidence="3" id="KW-1003">Cell membrane</keyword>
<comment type="similarity">
    <text evidence="2">Belongs to the bacterial diacylglycerol kinase family.</text>
</comment>
<dbReference type="AlphaFoldDB" id="A0A0H2VI07"/>
<evidence type="ECO:0000256" key="18">
    <source>
        <dbReference type="PIRSR" id="PIRSR600829-4"/>
    </source>
</evidence>
<evidence type="ECO:0000256" key="8">
    <source>
        <dbReference type="ARBA" id="ARBA00022777"/>
    </source>
</evidence>
<dbReference type="GO" id="GO:0046872">
    <property type="term" value="F:metal ion binding"/>
    <property type="evidence" value="ECO:0007669"/>
    <property type="project" value="UniProtKB-KW"/>
</dbReference>
<evidence type="ECO:0000256" key="16">
    <source>
        <dbReference type="PIRSR" id="PIRSR600829-2"/>
    </source>
</evidence>
<keyword evidence="6 19" id="KW-0812">Transmembrane</keyword>
<comment type="subcellular location">
    <subcellularLocation>
        <location evidence="1">Cell membrane</location>
        <topology evidence="1">Multi-pass membrane protein</topology>
    </subcellularLocation>
</comment>
<dbReference type="PANTHER" id="PTHR34299">
    <property type="entry name" value="DIACYLGLYCEROL KINASE"/>
    <property type="match status" value="1"/>
</dbReference>
<dbReference type="GO" id="GO:0008654">
    <property type="term" value="P:phospholipid biosynthetic process"/>
    <property type="evidence" value="ECO:0007669"/>
    <property type="project" value="UniProtKB-KW"/>
</dbReference>
<keyword evidence="5" id="KW-0808">Transferase</keyword>
<dbReference type="Proteomes" id="UP000001411">
    <property type="component" value="Chromosome"/>
</dbReference>
<evidence type="ECO:0000256" key="13">
    <source>
        <dbReference type="ARBA" id="ARBA00023209"/>
    </source>
</evidence>
<evidence type="ECO:0000256" key="6">
    <source>
        <dbReference type="ARBA" id="ARBA00022692"/>
    </source>
</evidence>
<feature type="transmembrane region" description="Helical" evidence="19">
    <location>
        <begin position="86"/>
        <end position="111"/>
    </location>
</feature>